<keyword evidence="5 11" id="KW-0004">4Fe-4S</keyword>
<keyword evidence="9 11" id="KW-0456">Lyase</keyword>
<name>A0A7V7QM07_9FIRM</name>
<comment type="catalytic activity">
    <reaction evidence="10 11">
        <text>L-serine = pyruvate + NH4(+)</text>
        <dbReference type="Rhea" id="RHEA:19169"/>
        <dbReference type="ChEBI" id="CHEBI:15361"/>
        <dbReference type="ChEBI" id="CHEBI:28938"/>
        <dbReference type="ChEBI" id="CHEBI:33384"/>
        <dbReference type="EC" id="4.3.1.17"/>
    </reaction>
</comment>
<comment type="similarity">
    <text evidence="3 11">Belongs to the iron-sulfur dependent L-serine dehydratase family.</text>
</comment>
<dbReference type="PANTHER" id="PTHR30182:SF1">
    <property type="entry name" value="L-SERINE DEHYDRATASE 1"/>
    <property type="match status" value="1"/>
</dbReference>
<keyword evidence="7 11" id="KW-0408">Iron</keyword>
<dbReference type="PANTHER" id="PTHR30182">
    <property type="entry name" value="L-SERINE DEHYDRATASE"/>
    <property type="match status" value="1"/>
</dbReference>
<evidence type="ECO:0000313" key="13">
    <source>
        <dbReference type="EMBL" id="KAB1439647.1"/>
    </source>
</evidence>
<dbReference type="EC" id="4.3.1.17" evidence="11"/>
<comment type="caution">
    <text evidence="13">The sequence shown here is derived from an EMBL/GenBank/DDBJ whole genome shotgun (WGS) entry which is preliminary data.</text>
</comment>
<feature type="domain" description="Serine dehydratase-like alpha subunit" evidence="12">
    <location>
        <begin position="16"/>
        <end position="275"/>
    </location>
</feature>
<evidence type="ECO:0000259" key="12">
    <source>
        <dbReference type="Pfam" id="PF03313"/>
    </source>
</evidence>
<evidence type="ECO:0000256" key="11">
    <source>
        <dbReference type="RuleBase" id="RU366059"/>
    </source>
</evidence>
<comment type="cofactor">
    <cofactor evidence="1 11">
        <name>[4Fe-4S] cluster</name>
        <dbReference type="ChEBI" id="CHEBI:49883"/>
    </cofactor>
</comment>
<evidence type="ECO:0000256" key="9">
    <source>
        <dbReference type="ARBA" id="ARBA00023239"/>
    </source>
</evidence>
<keyword evidence="4 11" id="KW-0312">Gluconeogenesis</keyword>
<evidence type="ECO:0000256" key="6">
    <source>
        <dbReference type="ARBA" id="ARBA00022723"/>
    </source>
</evidence>
<dbReference type="GO" id="GO:0006094">
    <property type="term" value="P:gluconeogenesis"/>
    <property type="evidence" value="ECO:0007669"/>
    <property type="project" value="UniProtKB-KW"/>
</dbReference>
<evidence type="ECO:0000256" key="7">
    <source>
        <dbReference type="ARBA" id="ARBA00023004"/>
    </source>
</evidence>
<dbReference type="InterPro" id="IPR051318">
    <property type="entry name" value="Fe-S_L-Ser"/>
</dbReference>
<protein>
    <recommendedName>
        <fullName evidence="11">L-serine dehydratase</fullName>
        <ecNumber evidence="11">4.3.1.17</ecNumber>
    </recommendedName>
</protein>
<sequence>MSYSALKEIEEVCETEKIEFWEAVLLDDIDSRKVSKEDSINTMQSLWEAMQLAGDNYDKNEKSASGLVGGDGGRMESYYKENDTFCGSFISMVIAQALQMGESNACMKRIVAAPTAGACGVLPAVLLPLFREKGIANERIIESLYVTAGIGEVIAKRAFIAGAAGGCQAEVGTASAMASGALVHIKGGNAYQISNAVAMTLKNLLGLVCDPVAGLVEVPCIKRNVIGAMNALSCADMALAGITSKIPADQVIDAMRAVGERMDVSLRETSLGGLAATPYAKEITKRLAKQK</sequence>
<dbReference type="InterPro" id="IPR005130">
    <property type="entry name" value="Ser_deHydtase-like_asu"/>
</dbReference>
<gene>
    <name evidence="13" type="primary">sdaAA</name>
    <name evidence="13" type="ORF">F7O84_04465</name>
</gene>
<evidence type="ECO:0000256" key="5">
    <source>
        <dbReference type="ARBA" id="ARBA00022485"/>
    </source>
</evidence>
<keyword evidence="14" id="KW-1185">Reference proteome</keyword>
<dbReference type="AlphaFoldDB" id="A0A7V7QM07"/>
<keyword evidence="8 11" id="KW-0411">Iron-sulfur</keyword>
<dbReference type="GO" id="GO:0051539">
    <property type="term" value="F:4 iron, 4 sulfur cluster binding"/>
    <property type="evidence" value="ECO:0007669"/>
    <property type="project" value="UniProtKB-UniRule"/>
</dbReference>
<evidence type="ECO:0000256" key="8">
    <source>
        <dbReference type="ARBA" id="ARBA00023014"/>
    </source>
</evidence>
<dbReference type="NCBIfam" id="TIGR00718">
    <property type="entry name" value="sda_alpha"/>
    <property type="match status" value="1"/>
</dbReference>
<evidence type="ECO:0000256" key="2">
    <source>
        <dbReference type="ARBA" id="ARBA00004742"/>
    </source>
</evidence>
<dbReference type="EMBL" id="WAGX01000004">
    <property type="protein sequence ID" value="KAB1439647.1"/>
    <property type="molecule type" value="Genomic_DNA"/>
</dbReference>
<evidence type="ECO:0000256" key="3">
    <source>
        <dbReference type="ARBA" id="ARBA00008636"/>
    </source>
</evidence>
<comment type="pathway">
    <text evidence="2">Carbohydrate biosynthesis; gluconeogenesis.</text>
</comment>
<evidence type="ECO:0000256" key="1">
    <source>
        <dbReference type="ARBA" id="ARBA00001966"/>
    </source>
</evidence>
<evidence type="ECO:0000313" key="14">
    <source>
        <dbReference type="Proteomes" id="UP000461768"/>
    </source>
</evidence>
<dbReference type="GO" id="GO:0046872">
    <property type="term" value="F:metal ion binding"/>
    <property type="evidence" value="ECO:0007669"/>
    <property type="project" value="UniProtKB-KW"/>
</dbReference>
<dbReference type="InterPro" id="IPR004642">
    <property type="entry name" value="Ser_deHydtase_asu"/>
</dbReference>
<dbReference type="RefSeq" id="WP_151142356.1">
    <property type="nucleotide sequence ID" value="NZ_WAGX01000004.1"/>
</dbReference>
<evidence type="ECO:0000256" key="10">
    <source>
        <dbReference type="ARBA" id="ARBA00049406"/>
    </source>
</evidence>
<dbReference type="Proteomes" id="UP000461768">
    <property type="component" value="Unassembled WGS sequence"/>
</dbReference>
<keyword evidence="6 11" id="KW-0479">Metal-binding</keyword>
<reference evidence="13 14" key="1">
    <citation type="submission" date="2019-09" db="EMBL/GenBank/DDBJ databases">
        <authorList>
            <person name="Valk L.C."/>
        </authorList>
    </citation>
    <scope>NUCLEOTIDE SEQUENCE [LARGE SCALE GENOMIC DNA]</scope>
    <source>
        <strain evidence="13">GalUA</strain>
    </source>
</reference>
<dbReference type="OrthoDB" id="9805537at2"/>
<evidence type="ECO:0000256" key="4">
    <source>
        <dbReference type="ARBA" id="ARBA00022432"/>
    </source>
</evidence>
<proteinExistence type="inferred from homology"/>
<reference evidence="13 14" key="2">
    <citation type="submission" date="2020-02" db="EMBL/GenBank/DDBJ databases">
        <title>Candidatus Galacturonibacter soehngenii shows hetero-acetogenic catabolism of galacturonic acid but lacks a canonical carbon monoxide dehydrogenase/acetyl-CoA synthase complex.</title>
        <authorList>
            <person name="Diender M."/>
            <person name="Stouten G.R."/>
            <person name="Petersen J.F."/>
            <person name="Nielsen P.H."/>
            <person name="Dueholm M.S."/>
            <person name="Pronk J.T."/>
            <person name="Van Loosdrecht M.C.M."/>
        </authorList>
    </citation>
    <scope>NUCLEOTIDE SEQUENCE [LARGE SCALE GENOMIC DNA]</scope>
    <source>
        <strain evidence="13">GalUA</strain>
    </source>
</reference>
<accession>A0A7V7QM07</accession>
<organism evidence="13 14">
    <name type="scientific">Candidatus Galacturonatibacter soehngenii</name>
    <dbReference type="NCBI Taxonomy" id="2307010"/>
    <lineage>
        <taxon>Bacteria</taxon>
        <taxon>Bacillati</taxon>
        <taxon>Bacillota</taxon>
        <taxon>Clostridia</taxon>
        <taxon>Lachnospirales</taxon>
        <taxon>Lachnospiraceae</taxon>
        <taxon>Candidatus Galacturonatibacter</taxon>
    </lineage>
</organism>
<dbReference type="GO" id="GO:0003941">
    <property type="term" value="F:L-serine ammonia-lyase activity"/>
    <property type="evidence" value="ECO:0007669"/>
    <property type="project" value="UniProtKB-UniRule"/>
</dbReference>
<dbReference type="Pfam" id="PF03313">
    <property type="entry name" value="SDH_alpha"/>
    <property type="match status" value="1"/>
</dbReference>